<evidence type="ECO:0000256" key="7">
    <source>
        <dbReference type="ARBA" id="ARBA00023180"/>
    </source>
</evidence>
<reference evidence="10 11" key="1">
    <citation type="journal article" date="2023" name="BMC Biol.">
        <title>The compact genome of the sponge Oopsacas minuta (Hexactinellida) is lacking key metazoan core genes.</title>
        <authorList>
            <person name="Santini S."/>
            <person name="Schenkelaars Q."/>
            <person name="Jourda C."/>
            <person name="Duchesne M."/>
            <person name="Belahbib H."/>
            <person name="Rocher C."/>
            <person name="Selva M."/>
            <person name="Riesgo A."/>
            <person name="Vervoort M."/>
            <person name="Leys S.P."/>
            <person name="Kodjabachian L."/>
            <person name="Le Bivic A."/>
            <person name="Borchiellini C."/>
            <person name="Claverie J.M."/>
            <person name="Renard E."/>
        </authorList>
    </citation>
    <scope>NUCLEOTIDE SEQUENCE [LARGE SCALE GENOMIC DNA]</scope>
    <source>
        <strain evidence="10">SPO-2</strain>
    </source>
</reference>
<dbReference type="CDD" id="cd11304">
    <property type="entry name" value="Cadherin_repeat"/>
    <property type="match status" value="2"/>
</dbReference>
<keyword evidence="2" id="KW-0812">Transmembrane</keyword>
<evidence type="ECO:0000256" key="3">
    <source>
        <dbReference type="ARBA" id="ARBA00022737"/>
    </source>
</evidence>
<dbReference type="SUPFAM" id="SSF49313">
    <property type="entry name" value="Cadherin-like"/>
    <property type="match status" value="2"/>
</dbReference>
<evidence type="ECO:0000256" key="4">
    <source>
        <dbReference type="ARBA" id="ARBA00022837"/>
    </source>
</evidence>
<comment type="subcellular location">
    <subcellularLocation>
        <location evidence="1">Membrane</location>
        <topology evidence="1">Single-pass membrane protein</topology>
    </subcellularLocation>
</comment>
<evidence type="ECO:0000256" key="1">
    <source>
        <dbReference type="ARBA" id="ARBA00004167"/>
    </source>
</evidence>
<dbReference type="Proteomes" id="UP001165289">
    <property type="component" value="Unassembled WGS sequence"/>
</dbReference>
<dbReference type="Pfam" id="PF00028">
    <property type="entry name" value="Cadherin"/>
    <property type="match status" value="1"/>
</dbReference>
<accession>A0AAV7K3K0</accession>
<dbReference type="GO" id="GO:0005509">
    <property type="term" value="F:calcium ion binding"/>
    <property type="evidence" value="ECO:0007669"/>
    <property type="project" value="UniProtKB-UniRule"/>
</dbReference>
<feature type="domain" description="Cadherin" evidence="9">
    <location>
        <begin position="5"/>
        <end position="39"/>
    </location>
</feature>
<dbReference type="AlphaFoldDB" id="A0AAV7K3K0"/>
<dbReference type="PROSITE" id="PS50268">
    <property type="entry name" value="CADHERIN_2"/>
    <property type="match status" value="2"/>
</dbReference>
<dbReference type="PANTHER" id="PTHR24028">
    <property type="entry name" value="CADHERIN-87A"/>
    <property type="match status" value="1"/>
</dbReference>
<sequence>MNAYYTIQISAVDQGFPGNTALATLDVNIDDVNDNPPIFTEYTYIVIVEEDTPVSSIILTVQAVDIDFGSNSAVMYSIVSQSADYFEVESSIGAITLKRTLINVETERTEYQYS</sequence>
<protein>
    <submittedName>
        <fullName evidence="10">Protocadherin gamma B4</fullName>
    </submittedName>
</protein>
<comment type="caution">
    <text evidence="10">The sequence shown here is derived from an EMBL/GenBank/DDBJ whole genome shotgun (WGS) entry which is preliminary data.</text>
</comment>
<proteinExistence type="predicted"/>
<dbReference type="PRINTS" id="PR00205">
    <property type="entry name" value="CADHERIN"/>
</dbReference>
<organism evidence="10 11">
    <name type="scientific">Oopsacas minuta</name>
    <dbReference type="NCBI Taxonomy" id="111878"/>
    <lineage>
        <taxon>Eukaryota</taxon>
        <taxon>Metazoa</taxon>
        <taxon>Porifera</taxon>
        <taxon>Hexactinellida</taxon>
        <taxon>Hexasterophora</taxon>
        <taxon>Lyssacinosida</taxon>
        <taxon>Leucopsacidae</taxon>
        <taxon>Oopsacas</taxon>
    </lineage>
</organism>
<dbReference type="GO" id="GO:0005886">
    <property type="term" value="C:plasma membrane"/>
    <property type="evidence" value="ECO:0007669"/>
    <property type="project" value="InterPro"/>
</dbReference>
<keyword evidence="11" id="KW-1185">Reference proteome</keyword>
<feature type="domain" description="Cadherin" evidence="9">
    <location>
        <begin position="40"/>
        <end position="101"/>
    </location>
</feature>
<evidence type="ECO:0000259" key="9">
    <source>
        <dbReference type="PROSITE" id="PS50268"/>
    </source>
</evidence>
<dbReference type="InterPro" id="IPR015919">
    <property type="entry name" value="Cadherin-like_sf"/>
</dbReference>
<keyword evidence="6" id="KW-0472">Membrane</keyword>
<keyword evidence="3" id="KW-0677">Repeat</keyword>
<keyword evidence="7" id="KW-0325">Glycoprotein</keyword>
<dbReference type="PROSITE" id="PS00232">
    <property type="entry name" value="CADHERIN_1"/>
    <property type="match status" value="1"/>
</dbReference>
<keyword evidence="4 8" id="KW-0106">Calcium</keyword>
<evidence type="ECO:0000256" key="8">
    <source>
        <dbReference type="PROSITE-ProRule" id="PRU00043"/>
    </source>
</evidence>
<dbReference type="Gene3D" id="2.60.40.60">
    <property type="entry name" value="Cadherins"/>
    <property type="match status" value="2"/>
</dbReference>
<evidence type="ECO:0000256" key="2">
    <source>
        <dbReference type="ARBA" id="ARBA00022692"/>
    </source>
</evidence>
<dbReference type="PANTHER" id="PTHR24028:SF328">
    <property type="entry name" value="CADHERIN-3"/>
    <property type="match status" value="1"/>
</dbReference>
<evidence type="ECO:0000313" key="10">
    <source>
        <dbReference type="EMBL" id="KAI6655837.1"/>
    </source>
</evidence>
<evidence type="ECO:0000256" key="5">
    <source>
        <dbReference type="ARBA" id="ARBA00022989"/>
    </source>
</evidence>
<dbReference type="EMBL" id="JAKMXF010000172">
    <property type="protein sequence ID" value="KAI6655837.1"/>
    <property type="molecule type" value="Genomic_DNA"/>
</dbReference>
<dbReference type="InterPro" id="IPR002126">
    <property type="entry name" value="Cadherin-like_dom"/>
</dbReference>
<evidence type="ECO:0000313" key="11">
    <source>
        <dbReference type="Proteomes" id="UP001165289"/>
    </source>
</evidence>
<name>A0AAV7K3K0_9METZ</name>
<dbReference type="InterPro" id="IPR020894">
    <property type="entry name" value="Cadherin_CS"/>
</dbReference>
<dbReference type="InterPro" id="IPR050174">
    <property type="entry name" value="Protocadherin/Cadherin-CA"/>
</dbReference>
<gene>
    <name evidence="10" type="ORF">LOD99_11367</name>
</gene>
<evidence type="ECO:0000256" key="6">
    <source>
        <dbReference type="ARBA" id="ARBA00023136"/>
    </source>
</evidence>
<dbReference type="GO" id="GO:0007156">
    <property type="term" value="P:homophilic cell adhesion via plasma membrane adhesion molecules"/>
    <property type="evidence" value="ECO:0007669"/>
    <property type="project" value="InterPro"/>
</dbReference>
<keyword evidence="5" id="KW-1133">Transmembrane helix</keyword>